<dbReference type="PANTHER" id="PTHR31088:SF6">
    <property type="entry name" value="PHAGE SHOCK PROTEIN A"/>
    <property type="match status" value="1"/>
</dbReference>
<comment type="caution">
    <text evidence="4">The sequence shown here is derived from an EMBL/GenBank/DDBJ whole genome shotgun (WGS) entry which is preliminary data.</text>
</comment>
<dbReference type="EMBL" id="BLLF01000152">
    <property type="protein sequence ID" value="GFH08301.1"/>
    <property type="molecule type" value="Genomic_DNA"/>
</dbReference>
<reference evidence="4 5" key="1">
    <citation type="submission" date="2020-02" db="EMBL/GenBank/DDBJ databases">
        <title>Draft genome sequence of Haematococcus lacustris strain NIES-144.</title>
        <authorList>
            <person name="Morimoto D."/>
            <person name="Nakagawa S."/>
            <person name="Yoshida T."/>
            <person name="Sawayama S."/>
        </authorList>
    </citation>
    <scope>NUCLEOTIDE SEQUENCE [LARGE SCALE GENOMIC DNA]</scope>
    <source>
        <strain evidence="4 5">NIES-144</strain>
    </source>
</reference>
<evidence type="ECO:0000313" key="5">
    <source>
        <dbReference type="Proteomes" id="UP000485058"/>
    </source>
</evidence>
<feature type="coiled-coil region" evidence="2">
    <location>
        <begin position="112"/>
        <end position="215"/>
    </location>
</feature>
<organism evidence="4 5">
    <name type="scientific">Haematococcus lacustris</name>
    <name type="common">Green alga</name>
    <name type="synonym">Haematococcus pluvialis</name>
    <dbReference type="NCBI Taxonomy" id="44745"/>
    <lineage>
        <taxon>Eukaryota</taxon>
        <taxon>Viridiplantae</taxon>
        <taxon>Chlorophyta</taxon>
        <taxon>core chlorophytes</taxon>
        <taxon>Chlorophyceae</taxon>
        <taxon>CS clade</taxon>
        <taxon>Chlamydomonadales</taxon>
        <taxon>Haematococcaceae</taxon>
        <taxon>Haematococcus</taxon>
    </lineage>
</organism>
<dbReference type="PANTHER" id="PTHR31088">
    <property type="entry name" value="MEMBRANE-ASSOCIATED PROTEIN VIPP1, CHLOROPLASTIC"/>
    <property type="match status" value="1"/>
</dbReference>
<proteinExistence type="inferred from homology"/>
<evidence type="ECO:0000313" key="4">
    <source>
        <dbReference type="EMBL" id="GFH08301.1"/>
    </source>
</evidence>
<dbReference type="Pfam" id="PF04012">
    <property type="entry name" value="PspA_IM30"/>
    <property type="match status" value="1"/>
</dbReference>
<comment type="similarity">
    <text evidence="1">Belongs to the PspA/Vipp/IM30 family.</text>
</comment>
<protein>
    <submittedName>
        <fullName evidence="4">Uncharacterized protein</fullName>
    </submittedName>
</protein>
<name>A0A699YFQ9_HAELA</name>
<accession>A0A699YFQ9</accession>
<feature type="non-terminal residue" evidence="4">
    <location>
        <position position="1"/>
    </location>
</feature>
<evidence type="ECO:0000256" key="3">
    <source>
        <dbReference type="SAM" id="MobiDB-lite"/>
    </source>
</evidence>
<dbReference type="Proteomes" id="UP000485058">
    <property type="component" value="Unassembled WGS sequence"/>
</dbReference>
<evidence type="ECO:0000256" key="1">
    <source>
        <dbReference type="ARBA" id="ARBA00043985"/>
    </source>
</evidence>
<sequence>SHIVKRSSPGFSGKSLSLPSPVSARTARRSTRSRAAAVTVEANLFSRAFRVVQAFINQTLGGFEVRAAQSASAQAMAAQRQMATRTANAQAAADQWLRRAELAVSRGQDELAREALTRRKALQADADKMAAQAKMQQQACDQLSASVRMLEGKISEARSKKETLKARAASAKTSIAIQEMIGSLRSTSSSSFAVFDKMEEKVMALEAEAQSAAALATPDALEARFAMLEGGGGVEDELQALKSGFLKQEVARPRVEDYISQQQPAPVAVAARSDVDYELEQLRQMVRA</sequence>
<feature type="region of interest" description="Disordered" evidence="3">
    <location>
        <begin position="1"/>
        <end position="31"/>
    </location>
</feature>
<gene>
    <name evidence="4" type="ORF">HaLaN_03241</name>
</gene>
<keyword evidence="5" id="KW-1185">Reference proteome</keyword>
<dbReference type="InterPro" id="IPR007157">
    <property type="entry name" value="PspA_VIPP1"/>
</dbReference>
<evidence type="ECO:0000256" key="2">
    <source>
        <dbReference type="SAM" id="Coils"/>
    </source>
</evidence>
<keyword evidence="2" id="KW-0175">Coiled coil</keyword>
<dbReference type="AlphaFoldDB" id="A0A699YFQ9"/>